<accession>A0A9P4JCH6</accession>
<dbReference type="EMBL" id="ML996082">
    <property type="protein sequence ID" value="KAF2156468.1"/>
    <property type="molecule type" value="Genomic_DNA"/>
</dbReference>
<keyword evidence="4 6" id="KW-0472">Membrane</keyword>
<protein>
    <submittedName>
        <fullName evidence="8">MFS general substrate transporter</fullName>
    </submittedName>
</protein>
<feature type="transmembrane region" description="Helical" evidence="6">
    <location>
        <begin position="152"/>
        <end position="172"/>
    </location>
</feature>
<dbReference type="InterPro" id="IPR036259">
    <property type="entry name" value="MFS_trans_sf"/>
</dbReference>
<evidence type="ECO:0000256" key="5">
    <source>
        <dbReference type="SAM" id="MobiDB-lite"/>
    </source>
</evidence>
<feature type="transmembrane region" description="Helical" evidence="6">
    <location>
        <begin position="245"/>
        <end position="268"/>
    </location>
</feature>
<keyword evidence="3 6" id="KW-1133">Transmembrane helix</keyword>
<organism evidence="8 9">
    <name type="scientific">Myriangium duriaei CBS 260.36</name>
    <dbReference type="NCBI Taxonomy" id="1168546"/>
    <lineage>
        <taxon>Eukaryota</taxon>
        <taxon>Fungi</taxon>
        <taxon>Dikarya</taxon>
        <taxon>Ascomycota</taxon>
        <taxon>Pezizomycotina</taxon>
        <taxon>Dothideomycetes</taxon>
        <taxon>Dothideomycetidae</taxon>
        <taxon>Myriangiales</taxon>
        <taxon>Myriangiaceae</taxon>
        <taxon>Myriangium</taxon>
    </lineage>
</organism>
<evidence type="ECO:0000256" key="3">
    <source>
        <dbReference type="ARBA" id="ARBA00022989"/>
    </source>
</evidence>
<feature type="transmembrane region" description="Helical" evidence="6">
    <location>
        <begin position="274"/>
        <end position="293"/>
    </location>
</feature>
<feature type="transmembrane region" description="Helical" evidence="6">
    <location>
        <begin position="368"/>
        <end position="389"/>
    </location>
</feature>
<dbReference type="AlphaFoldDB" id="A0A9P4JCH6"/>
<dbReference type="Pfam" id="PF07690">
    <property type="entry name" value="MFS_1"/>
    <property type="match status" value="1"/>
</dbReference>
<dbReference type="Gene3D" id="1.20.1250.20">
    <property type="entry name" value="MFS general substrate transporter like domains"/>
    <property type="match status" value="1"/>
</dbReference>
<dbReference type="GO" id="GO:0010509">
    <property type="term" value="P:intracellular polyamine homeostasis"/>
    <property type="evidence" value="ECO:0007669"/>
    <property type="project" value="TreeGrafter"/>
</dbReference>
<reference evidence="8" key="1">
    <citation type="journal article" date="2020" name="Stud. Mycol.">
        <title>101 Dothideomycetes genomes: a test case for predicting lifestyles and emergence of pathogens.</title>
        <authorList>
            <person name="Haridas S."/>
            <person name="Albert R."/>
            <person name="Binder M."/>
            <person name="Bloem J."/>
            <person name="Labutti K."/>
            <person name="Salamov A."/>
            <person name="Andreopoulos B."/>
            <person name="Baker S."/>
            <person name="Barry K."/>
            <person name="Bills G."/>
            <person name="Bluhm B."/>
            <person name="Cannon C."/>
            <person name="Castanera R."/>
            <person name="Culley D."/>
            <person name="Daum C."/>
            <person name="Ezra D."/>
            <person name="Gonzalez J."/>
            <person name="Henrissat B."/>
            <person name="Kuo A."/>
            <person name="Liang C."/>
            <person name="Lipzen A."/>
            <person name="Lutzoni F."/>
            <person name="Magnuson J."/>
            <person name="Mondo S."/>
            <person name="Nolan M."/>
            <person name="Ohm R."/>
            <person name="Pangilinan J."/>
            <person name="Park H.-J."/>
            <person name="Ramirez L."/>
            <person name="Alfaro M."/>
            <person name="Sun H."/>
            <person name="Tritt A."/>
            <person name="Yoshinaga Y."/>
            <person name="Zwiers L.-H."/>
            <person name="Turgeon B."/>
            <person name="Goodwin S."/>
            <person name="Spatafora J."/>
            <person name="Crous P."/>
            <person name="Grigoriev I."/>
        </authorList>
    </citation>
    <scope>NUCLEOTIDE SEQUENCE</scope>
    <source>
        <strain evidence="8">CBS 260.36</strain>
    </source>
</reference>
<feature type="transmembrane region" description="Helical" evidence="6">
    <location>
        <begin position="184"/>
        <end position="210"/>
    </location>
</feature>
<feature type="region of interest" description="Disordered" evidence="5">
    <location>
        <begin position="1"/>
        <end position="76"/>
    </location>
</feature>
<proteinExistence type="predicted"/>
<evidence type="ECO:0000313" key="8">
    <source>
        <dbReference type="EMBL" id="KAF2156468.1"/>
    </source>
</evidence>
<name>A0A9P4JCH6_9PEZI</name>
<evidence type="ECO:0000259" key="7">
    <source>
        <dbReference type="PROSITE" id="PS50850"/>
    </source>
</evidence>
<evidence type="ECO:0000256" key="4">
    <source>
        <dbReference type="ARBA" id="ARBA00023136"/>
    </source>
</evidence>
<dbReference type="Proteomes" id="UP000799439">
    <property type="component" value="Unassembled WGS sequence"/>
</dbReference>
<dbReference type="Gene3D" id="1.20.1720.10">
    <property type="entry name" value="Multidrug resistance protein D"/>
    <property type="match status" value="1"/>
</dbReference>
<dbReference type="InterPro" id="IPR020846">
    <property type="entry name" value="MFS_dom"/>
</dbReference>
<dbReference type="OrthoDB" id="3936150at2759"/>
<dbReference type="PROSITE" id="PS50850">
    <property type="entry name" value="MFS"/>
    <property type="match status" value="1"/>
</dbReference>
<keyword evidence="2 6" id="KW-0812">Transmembrane</keyword>
<feature type="transmembrane region" description="Helical" evidence="6">
    <location>
        <begin position="459"/>
        <end position="477"/>
    </location>
</feature>
<sequence>MGGPSQDKDTGSVKERASDVTIPSPSLTRASIFDGPNPEPVDDRDVERAASHSSTDSHVSHESASRPPLRPTFSRASSIRRDAVKVPRNQRRGLLARFAVLPEVTNPYDLNNKTKWTITAVVAFAAVAAPMGSTIVFPALNDISRVFDASPVITNMSVAFYMLSMSIFPLWWSSFSETLGRRTIYITSFFLYLIFNILSALSVNISMFIVMRILSGGASASVQAVGAGTVADVWEVRERGRAMGYFYLGPLCGPLLAPILGGVLTQTLGWRAALWSQAVYGVILWVAIVLFLPETLKNRRPVKEEAEAEAIASTLSTEQKDGGTVRPTLTRTTTKQSAKIKAKKYTSILRRWFLDPLKIIHHLQKPPVAISVFYASMTFSSLYFLNISIQQTFQKSPYNYNVLIVGLLYIPNSVGYFIASIFGGSWVDRIMKREAQKANRYDERGRLIFLPEDRMRENIYMAAVMFPIALIWYGWTAEKGVNIAAPMVANFFFGVGSMLVFGCLTTMLTEFMPKQSSHGIALNNFVRNIFSCIAGIVGEPAIVGIGNGWLFTILGLWTLVAGIFSLWAMKYFARRWREAAAEQKKQEVEMK</sequence>
<evidence type="ECO:0000256" key="2">
    <source>
        <dbReference type="ARBA" id="ARBA00022692"/>
    </source>
</evidence>
<evidence type="ECO:0000313" key="9">
    <source>
        <dbReference type="Proteomes" id="UP000799439"/>
    </source>
</evidence>
<keyword evidence="9" id="KW-1185">Reference proteome</keyword>
<evidence type="ECO:0000256" key="1">
    <source>
        <dbReference type="ARBA" id="ARBA00004141"/>
    </source>
</evidence>
<feature type="transmembrane region" description="Helical" evidence="6">
    <location>
        <begin position="116"/>
        <end position="140"/>
    </location>
</feature>
<gene>
    <name evidence="8" type="ORF">K461DRAFT_237730</name>
</gene>
<feature type="domain" description="Major facilitator superfamily (MFS) profile" evidence="7">
    <location>
        <begin position="118"/>
        <end position="573"/>
    </location>
</feature>
<feature type="compositionally biased region" description="Basic and acidic residues" evidence="5">
    <location>
        <begin position="41"/>
        <end position="50"/>
    </location>
</feature>
<dbReference type="SUPFAM" id="SSF103473">
    <property type="entry name" value="MFS general substrate transporter"/>
    <property type="match status" value="1"/>
</dbReference>
<dbReference type="InterPro" id="IPR011701">
    <property type="entry name" value="MFS"/>
</dbReference>
<feature type="transmembrane region" description="Helical" evidence="6">
    <location>
        <begin position="401"/>
        <end position="427"/>
    </location>
</feature>
<feature type="compositionally biased region" description="Basic and acidic residues" evidence="5">
    <location>
        <begin position="1"/>
        <end position="18"/>
    </location>
</feature>
<comment type="subcellular location">
    <subcellularLocation>
        <location evidence="1">Membrane</location>
        <topology evidence="1">Multi-pass membrane protein</topology>
    </subcellularLocation>
</comment>
<feature type="transmembrane region" description="Helical" evidence="6">
    <location>
        <begin position="483"/>
        <end position="504"/>
    </location>
</feature>
<comment type="caution">
    <text evidence="8">The sequence shown here is derived from an EMBL/GenBank/DDBJ whole genome shotgun (WGS) entry which is preliminary data.</text>
</comment>
<dbReference type="PANTHER" id="PTHR23502:SF5">
    <property type="entry name" value="QUINIDINE RESISTANCE PROTEIN 3"/>
    <property type="match status" value="1"/>
</dbReference>
<feature type="transmembrane region" description="Helical" evidence="6">
    <location>
        <begin position="549"/>
        <end position="569"/>
    </location>
</feature>
<dbReference type="GO" id="GO:0015203">
    <property type="term" value="F:polyamine transmembrane transporter activity"/>
    <property type="evidence" value="ECO:0007669"/>
    <property type="project" value="TreeGrafter"/>
</dbReference>
<dbReference type="CDD" id="cd17323">
    <property type="entry name" value="MFS_Tpo1_MDR_like"/>
    <property type="match status" value="1"/>
</dbReference>
<dbReference type="GO" id="GO:0005886">
    <property type="term" value="C:plasma membrane"/>
    <property type="evidence" value="ECO:0007669"/>
    <property type="project" value="TreeGrafter"/>
</dbReference>
<evidence type="ECO:0000256" key="6">
    <source>
        <dbReference type="SAM" id="Phobius"/>
    </source>
</evidence>
<dbReference type="PANTHER" id="PTHR23502">
    <property type="entry name" value="MAJOR FACILITATOR SUPERFAMILY"/>
    <property type="match status" value="1"/>
</dbReference>